<comment type="caution">
    <text evidence="1">The sequence shown here is derived from an EMBL/GenBank/DDBJ whole genome shotgun (WGS) entry which is preliminary data.</text>
</comment>
<reference evidence="1" key="1">
    <citation type="journal article" date="2015" name="Nature">
        <title>Complex archaea that bridge the gap between prokaryotes and eukaryotes.</title>
        <authorList>
            <person name="Spang A."/>
            <person name="Saw J.H."/>
            <person name="Jorgensen S.L."/>
            <person name="Zaremba-Niedzwiedzka K."/>
            <person name="Martijn J."/>
            <person name="Lind A.E."/>
            <person name="van Eijk R."/>
            <person name="Schleper C."/>
            <person name="Guy L."/>
            <person name="Ettema T.J."/>
        </authorList>
    </citation>
    <scope>NUCLEOTIDE SEQUENCE</scope>
</reference>
<dbReference type="Gene3D" id="3.30.420.240">
    <property type="match status" value="1"/>
</dbReference>
<evidence type="ECO:0008006" key="2">
    <source>
        <dbReference type="Google" id="ProtNLM"/>
    </source>
</evidence>
<name>A0A0F9D535_9ZZZZ</name>
<accession>A0A0F9D535</accession>
<dbReference type="EMBL" id="LAZR01030361">
    <property type="protein sequence ID" value="KKL56833.1"/>
    <property type="molecule type" value="Genomic_DNA"/>
</dbReference>
<gene>
    <name evidence="1" type="ORF">LCGC14_2241440</name>
</gene>
<sequence>ANETELFIKLINGATIYFKSGENPDALYGEDVFACVVDEATRVKELSWHAIRSTLTATKGPVRIIGNVRGRGNWAYKLARRAEAGTKGYHYARLTAHDAVEGGILDAAEIEDAKNVLPEAVFRELYLAEPSEDGSCPFDMAAIADCIAPLGEGPATTFGIDLARGKRADADWTVGIGLNKDREVCQLERFQAPWAQQMDRIKAATGSVPALVDATGVGDPVVEALQRGGGNYEGFKFSATSKQQLMEGLAVSISRREIKLPEGVIRQELETFEYEYTKTGVRYGAPEGLNDDTTCALALANKHFREGGPRVRFI</sequence>
<dbReference type="AlphaFoldDB" id="A0A0F9D535"/>
<proteinExistence type="predicted"/>
<feature type="non-terminal residue" evidence="1">
    <location>
        <position position="1"/>
    </location>
</feature>
<organism evidence="1">
    <name type="scientific">marine sediment metagenome</name>
    <dbReference type="NCBI Taxonomy" id="412755"/>
    <lineage>
        <taxon>unclassified sequences</taxon>
        <taxon>metagenomes</taxon>
        <taxon>ecological metagenomes</taxon>
    </lineage>
</organism>
<protein>
    <recommendedName>
        <fullName evidence="2">Terminase large subunit gp17-like C-terminal domain-containing protein</fullName>
    </recommendedName>
</protein>
<dbReference type="Gene3D" id="3.40.50.300">
    <property type="entry name" value="P-loop containing nucleotide triphosphate hydrolases"/>
    <property type="match status" value="1"/>
</dbReference>
<evidence type="ECO:0000313" key="1">
    <source>
        <dbReference type="EMBL" id="KKL56833.1"/>
    </source>
</evidence>
<dbReference type="InterPro" id="IPR027417">
    <property type="entry name" value="P-loop_NTPase"/>
</dbReference>